<feature type="domain" description="RWD" evidence="2">
    <location>
        <begin position="25"/>
        <end position="137"/>
    </location>
</feature>
<dbReference type="Ensembl" id="ENSSSCT00055019192.1">
    <property type="protein sequence ID" value="ENSSSCP00055015135.1"/>
    <property type="gene ID" value="ENSSSCG00055009822.1"/>
</dbReference>
<dbReference type="CDD" id="cd23823">
    <property type="entry name" value="RWD_GCN2"/>
    <property type="match status" value="1"/>
</dbReference>
<dbReference type="GO" id="GO:0061630">
    <property type="term" value="F:ubiquitin protein ligase activity"/>
    <property type="evidence" value="ECO:0007669"/>
    <property type="project" value="InterPro"/>
</dbReference>
<feature type="region of interest" description="Disordered" evidence="1">
    <location>
        <begin position="1"/>
        <end position="24"/>
    </location>
</feature>
<evidence type="ECO:0000313" key="3">
    <source>
        <dbReference type="Ensembl" id="ENSSSCP00055015135.1"/>
    </source>
</evidence>
<dbReference type="PANTHER" id="PTHR13198:SF4">
    <property type="entry name" value="E3 UBIQUITIN-PROTEIN LIGASE RNF25"/>
    <property type="match status" value="1"/>
</dbReference>
<dbReference type="PROSITE" id="PS50908">
    <property type="entry name" value="RWD"/>
    <property type="match status" value="1"/>
</dbReference>
<organism evidence="3 4">
    <name type="scientific">Sus scrofa</name>
    <name type="common">Pig</name>
    <dbReference type="NCBI Taxonomy" id="9823"/>
    <lineage>
        <taxon>Eukaryota</taxon>
        <taxon>Metazoa</taxon>
        <taxon>Chordata</taxon>
        <taxon>Craniata</taxon>
        <taxon>Vertebrata</taxon>
        <taxon>Euteleostomi</taxon>
        <taxon>Mammalia</taxon>
        <taxon>Eutheria</taxon>
        <taxon>Laurasiatheria</taxon>
        <taxon>Artiodactyla</taxon>
        <taxon>Suina</taxon>
        <taxon>Suidae</taxon>
        <taxon>Sus</taxon>
    </lineage>
</organism>
<evidence type="ECO:0000259" key="2">
    <source>
        <dbReference type="PROSITE" id="PS50908"/>
    </source>
</evidence>
<dbReference type="InterPro" id="IPR039133">
    <property type="entry name" value="RNF25"/>
</dbReference>
<dbReference type="Pfam" id="PF05773">
    <property type="entry name" value="RWD"/>
    <property type="match status" value="1"/>
</dbReference>
<accession>A0A8D1Q315</accession>
<dbReference type="InterPro" id="IPR006575">
    <property type="entry name" value="RWD_dom"/>
</dbReference>
<dbReference type="PANTHER" id="PTHR13198">
    <property type="entry name" value="RING FINGER PROTEIN 25"/>
    <property type="match status" value="1"/>
</dbReference>
<proteinExistence type="predicted"/>
<dbReference type="SMART" id="SM00591">
    <property type="entry name" value="RWD"/>
    <property type="match status" value="1"/>
</dbReference>
<sequence>MAGGRGAPGRGRDEPPESYPQRQDHELQALEAIYGADFQDLRPDACGRVKEPPEINLVLYPQGLTGEEVYVKVDLRVKCPPTYPDVVPEIELKNAKGLSNESVNLLKSRLEEVAKKHCGEVCFVKLELQEDSKNFIMFTRACLLALSLG</sequence>
<dbReference type="Proteomes" id="UP000694724">
    <property type="component" value="Unplaced"/>
</dbReference>
<dbReference type="FunFam" id="3.10.110.10:FF:000057">
    <property type="entry name" value="eukaryotic translation initiation factor 2-alpha kinase 4"/>
    <property type="match status" value="1"/>
</dbReference>
<protein>
    <recommendedName>
        <fullName evidence="2">RWD domain-containing protein</fullName>
    </recommendedName>
</protein>
<evidence type="ECO:0000313" key="4">
    <source>
        <dbReference type="Proteomes" id="UP000694724"/>
    </source>
</evidence>
<reference evidence="3" key="1">
    <citation type="submission" date="2025-08" db="UniProtKB">
        <authorList>
            <consortium name="Ensembl"/>
        </authorList>
    </citation>
    <scope>IDENTIFICATION</scope>
</reference>
<dbReference type="Gene3D" id="3.10.110.10">
    <property type="entry name" value="Ubiquitin Conjugating Enzyme"/>
    <property type="match status" value="1"/>
</dbReference>
<name>A0A8D1Q315_PIG</name>
<dbReference type="SUPFAM" id="SSF54495">
    <property type="entry name" value="UBC-like"/>
    <property type="match status" value="1"/>
</dbReference>
<evidence type="ECO:0000256" key="1">
    <source>
        <dbReference type="SAM" id="MobiDB-lite"/>
    </source>
</evidence>
<dbReference type="AlphaFoldDB" id="A0A8D1Q315"/>
<dbReference type="InterPro" id="IPR016135">
    <property type="entry name" value="UBQ-conjugating_enzyme/RWD"/>
</dbReference>